<evidence type="ECO:0000313" key="11">
    <source>
        <dbReference type="Proteomes" id="UP000054270"/>
    </source>
</evidence>
<evidence type="ECO:0000256" key="5">
    <source>
        <dbReference type="ARBA" id="ARBA00022989"/>
    </source>
</evidence>
<evidence type="ECO:0000256" key="2">
    <source>
        <dbReference type="ARBA" id="ARBA00022617"/>
    </source>
</evidence>
<dbReference type="Proteomes" id="UP000054270">
    <property type="component" value="Unassembled WGS sequence"/>
</dbReference>
<evidence type="ECO:0000256" key="1">
    <source>
        <dbReference type="ARBA" id="ARBA00004370"/>
    </source>
</evidence>
<keyword evidence="3 9" id="KW-0812">Transmembrane</keyword>
<dbReference type="GO" id="GO:0016020">
    <property type="term" value="C:membrane"/>
    <property type="evidence" value="ECO:0007669"/>
    <property type="project" value="UniProtKB-SubCell"/>
</dbReference>
<evidence type="ECO:0000256" key="9">
    <source>
        <dbReference type="SAM" id="Phobius"/>
    </source>
</evidence>
<protein>
    <recommendedName>
        <fullName evidence="12">Cytochrome P450</fullName>
    </recommendedName>
</protein>
<dbReference type="InterPro" id="IPR036396">
    <property type="entry name" value="Cyt_P450_sf"/>
</dbReference>
<dbReference type="InterPro" id="IPR001128">
    <property type="entry name" value="Cyt_P450"/>
</dbReference>
<dbReference type="PANTHER" id="PTHR24282">
    <property type="entry name" value="CYTOCHROME P450 FAMILY MEMBER"/>
    <property type="match status" value="1"/>
</dbReference>
<keyword evidence="4" id="KW-0479">Metal-binding</keyword>
<dbReference type="GO" id="GO:0016705">
    <property type="term" value="F:oxidoreductase activity, acting on paired donors, with incorporation or reduction of molecular oxygen"/>
    <property type="evidence" value="ECO:0007669"/>
    <property type="project" value="InterPro"/>
</dbReference>
<comment type="subcellular location">
    <subcellularLocation>
        <location evidence="1">Membrane</location>
    </subcellularLocation>
</comment>
<keyword evidence="5 9" id="KW-1133">Transmembrane helix</keyword>
<dbReference type="STRING" id="945553.A0A0D2M8C8"/>
<evidence type="ECO:0000256" key="6">
    <source>
        <dbReference type="ARBA" id="ARBA00023002"/>
    </source>
</evidence>
<keyword evidence="6" id="KW-0560">Oxidoreductase</keyword>
<dbReference type="InterPro" id="IPR050665">
    <property type="entry name" value="Cytochrome_P450_Monooxygen"/>
</dbReference>
<dbReference type="Gene3D" id="1.10.630.10">
    <property type="entry name" value="Cytochrome P450"/>
    <property type="match status" value="1"/>
</dbReference>
<dbReference type="Pfam" id="PF00067">
    <property type="entry name" value="p450"/>
    <property type="match status" value="1"/>
</dbReference>
<dbReference type="OMA" id="HFYIRET"/>
<dbReference type="GO" id="GO:0005506">
    <property type="term" value="F:iron ion binding"/>
    <property type="evidence" value="ECO:0007669"/>
    <property type="project" value="InterPro"/>
</dbReference>
<dbReference type="EMBL" id="KN817576">
    <property type="protein sequence ID" value="KJA19568.1"/>
    <property type="molecule type" value="Genomic_DNA"/>
</dbReference>
<dbReference type="AlphaFoldDB" id="A0A0D2M8C8"/>
<dbReference type="GO" id="GO:0004497">
    <property type="term" value="F:monooxygenase activity"/>
    <property type="evidence" value="ECO:0007669"/>
    <property type="project" value="InterPro"/>
</dbReference>
<sequence length="319" mass="35320">MNVSANTVNFVSAPWIWLQASLYLRPYSTVPLLCIVPWLSYIALGRITTSRRIRATDGLNGPANPSFFFGFYRLINEADDPGVLFDHWALQYGPAFRIPGGFGSNRIVICDPKAAAHFYSKQVSCYVRTKLSQVLIENLFGRGLLWAEGQNHHTQRKALSPAFSNAAIRKLTPVFYDATYKMKVIWDSILEAGSGEAIIDVQLVQFLPSVDAVGAALFGHDFQALDGQENIVADLFDSFASRDASLISRIVFLMGAVFPILQKLPTKKNRIVKHLKDTMQGVAEELLAGNSEGGVDREKGMGEEKSIMGLLGKRMLMRS</sequence>
<dbReference type="PANTHER" id="PTHR24282:SF211">
    <property type="entry name" value="CYTOCHROME P450-RELATED"/>
    <property type="match status" value="1"/>
</dbReference>
<keyword evidence="7" id="KW-0408">Iron</keyword>
<dbReference type="GO" id="GO:0020037">
    <property type="term" value="F:heme binding"/>
    <property type="evidence" value="ECO:0007669"/>
    <property type="project" value="InterPro"/>
</dbReference>
<evidence type="ECO:0000256" key="8">
    <source>
        <dbReference type="ARBA" id="ARBA00023136"/>
    </source>
</evidence>
<evidence type="ECO:0008006" key="12">
    <source>
        <dbReference type="Google" id="ProtNLM"/>
    </source>
</evidence>
<accession>A0A0D2M8C8</accession>
<dbReference type="SUPFAM" id="SSF48264">
    <property type="entry name" value="Cytochrome P450"/>
    <property type="match status" value="1"/>
</dbReference>
<organism evidence="10 11">
    <name type="scientific">Hypholoma sublateritium (strain FD-334 SS-4)</name>
    <dbReference type="NCBI Taxonomy" id="945553"/>
    <lineage>
        <taxon>Eukaryota</taxon>
        <taxon>Fungi</taxon>
        <taxon>Dikarya</taxon>
        <taxon>Basidiomycota</taxon>
        <taxon>Agaricomycotina</taxon>
        <taxon>Agaricomycetes</taxon>
        <taxon>Agaricomycetidae</taxon>
        <taxon>Agaricales</taxon>
        <taxon>Agaricineae</taxon>
        <taxon>Strophariaceae</taxon>
        <taxon>Hypholoma</taxon>
    </lineage>
</organism>
<reference evidence="11" key="1">
    <citation type="submission" date="2014-04" db="EMBL/GenBank/DDBJ databases">
        <title>Evolutionary Origins and Diversification of the Mycorrhizal Mutualists.</title>
        <authorList>
            <consortium name="DOE Joint Genome Institute"/>
            <consortium name="Mycorrhizal Genomics Consortium"/>
            <person name="Kohler A."/>
            <person name="Kuo A."/>
            <person name="Nagy L.G."/>
            <person name="Floudas D."/>
            <person name="Copeland A."/>
            <person name="Barry K.W."/>
            <person name="Cichocki N."/>
            <person name="Veneault-Fourrey C."/>
            <person name="LaButti K."/>
            <person name="Lindquist E.A."/>
            <person name="Lipzen A."/>
            <person name="Lundell T."/>
            <person name="Morin E."/>
            <person name="Murat C."/>
            <person name="Riley R."/>
            <person name="Ohm R."/>
            <person name="Sun H."/>
            <person name="Tunlid A."/>
            <person name="Henrissat B."/>
            <person name="Grigoriev I.V."/>
            <person name="Hibbett D.S."/>
            <person name="Martin F."/>
        </authorList>
    </citation>
    <scope>NUCLEOTIDE SEQUENCE [LARGE SCALE GENOMIC DNA]</scope>
    <source>
        <strain evidence="11">FD-334 SS-4</strain>
    </source>
</reference>
<evidence type="ECO:0000256" key="4">
    <source>
        <dbReference type="ARBA" id="ARBA00022723"/>
    </source>
</evidence>
<name>A0A0D2M8C8_HYPSF</name>
<evidence type="ECO:0000256" key="3">
    <source>
        <dbReference type="ARBA" id="ARBA00022692"/>
    </source>
</evidence>
<evidence type="ECO:0000256" key="7">
    <source>
        <dbReference type="ARBA" id="ARBA00023004"/>
    </source>
</evidence>
<gene>
    <name evidence="10" type="ORF">HYPSUDRAFT_143511</name>
</gene>
<evidence type="ECO:0000313" key="10">
    <source>
        <dbReference type="EMBL" id="KJA19568.1"/>
    </source>
</evidence>
<keyword evidence="11" id="KW-1185">Reference proteome</keyword>
<dbReference type="OrthoDB" id="1470350at2759"/>
<feature type="transmembrane region" description="Helical" evidence="9">
    <location>
        <begin position="24"/>
        <end position="44"/>
    </location>
</feature>
<proteinExistence type="predicted"/>
<keyword evidence="2" id="KW-0349">Heme</keyword>
<keyword evidence="8 9" id="KW-0472">Membrane</keyword>